<dbReference type="SMART" id="SM00065">
    <property type="entry name" value="GAF"/>
    <property type="match status" value="2"/>
</dbReference>
<dbReference type="Gene3D" id="3.30.450.40">
    <property type="match status" value="2"/>
</dbReference>
<dbReference type="InterPro" id="IPR003018">
    <property type="entry name" value="GAF"/>
</dbReference>
<evidence type="ECO:0000259" key="1">
    <source>
        <dbReference type="SMART" id="SM00065"/>
    </source>
</evidence>
<keyword evidence="3" id="KW-1185">Reference proteome</keyword>
<accession>A0A4V0Z089</accession>
<dbReference type="KEGG" id="kbs:EPA93_42985"/>
<dbReference type="AlphaFoldDB" id="A0A4V0Z089"/>
<name>A0A4V0Z089_KTERU</name>
<proteinExistence type="predicted"/>
<dbReference type="Pfam" id="PF01590">
    <property type="entry name" value="GAF"/>
    <property type="match status" value="1"/>
</dbReference>
<evidence type="ECO:0000313" key="3">
    <source>
        <dbReference type="Proteomes" id="UP000290365"/>
    </source>
</evidence>
<dbReference type="Proteomes" id="UP000290365">
    <property type="component" value="Chromosome"/>
</dbReference>
<dbReference type="EMBL" id="CP035758">
    <property type="protein sequence ID" value="QBD82381.1"/>
    <property type="molecule type" value="Genomic_DNA"/>
</dbReference>
<protein>
    <submittedName>
        <fullName evidence="2">GAF domain-containing protein</fullName>
    </submittedName>
</protein>
<dbReference type="SUPFAM" id="SSF55781">
    <property type="entry name" value="GAF domain-like"/>
    <property type="match status" value="2"/>
</dbReference>
<feature type="domain" description="GAF" evidence="1">
    <location>
        <begin position="56"/>
        <end position="209"/>
    </location>
</feature>
<organism evidence="2 3">
    <name type="scientific">Ktedonosporobacter rubrisoli</name>
    <dbReference type="NCBI Taxonomy" id="2509675"/>
    <lineage>
        <taxon>Bacteria</taxon>
        <taxon>Bacillati</taxon>
        <taxon>Chloroflexota</taxon>
        <taxon>Ktedonobacteria</taxon>
        <taxon>Ktedonobacterales</taxon>
        <taxon>Ktedonosporobacteraceae</taxon>
        <taxon>Ktedonosporobacter</taxon>
    </lineage>
</organism>
<gene>
    <name evidence="2" type="ORF">EPA93_42985</name>
</gene>
<sequence length="532" mass="58609">MSIVDHRVATNTEEYIVVKKPAETYKRTKEVKTHASALEESAIVERVARIVSSVRGSKPDYTRLAAELAQAIPFDIFGVVLLRHDRQAVRVTVCSYGQDGTWEASYHQHPCEGSMLELILQSPILLVNDYPEGLDGPPAVSGDALSSYHQLHSTLIAPLIVEDRVLGTLELGSTRLHTYADATLQRLITAVVRVLATAIEGAQVGGSVAIQDRQRQALKDVSSALTSKIDLPTIFHQIVSGVTNALDVASMIVMLDRKSGKLLLEAQSGLGQEVLGRLFSRGIYISNKCIISQTLQQRHSYVSQDIISDERFSDSYTLFSQLGMRSILSYPLMTDTTVYGALLLCSPEPGGFTPLKADILALFASQATVAIHNGVLLESAHQRRRFQTAIEQLERARTQNTADLLQLSQHENGEEDNQGQPQDEYQLLERVRQEAQNTFGVSFTSLLSFISDHLLTRGERDLQAILRPYQGEQSEEDISGALKVEQQETTAELETGQALTVHNNRKDPLAETLSLLTQTAEAALIRADILGR</sequence>
<dbReference type="Pfam" id="PF13185">
    <property type="entry name" value="GAF_2"/>
    <property type="match status" value="1"/>
</dbReference>
<evidence type="ECO:0000313" key="2">
    <source>
        <dbReference type="EMBL" id="QBD82381.1"/>
    </source>
</evidence>
<dbReference type="OrthoDB" id="135879at2"/>
<dbReference type="InterPro" id="IPR029016">
    <property type="entry name" value="GAF-like_dom_sf"/>
</dbReference>
<reference evidence="2 3" key="1">
    <citation type="submission" date="2019-01" db="EMBL/GenBank/DDBJ databases">
        <title>Ktedonosporobacter rubrisoli SCAWS-G2.</title>
        <authorList>
            <person name="Huang Y."/>
            <person name="Yan B."/>
        </authorList>
    </citation>
    <scope>NUCLEOTIDE SEQUENCE [LARGE SCALE GENOMIC DNA]</scope>
    <source>
        <strain evidence="2 3">SCAWS-G2</strain>
    </source>
</reference>
<feature type="domain" description="GAF" evidence="1">
    <location>
        <begin position="230"/>
        <end position="381"/>
    </location>
</feature>